<proteinExistence type="predicted"/>
<feature type="region of interest" description="Disordered" evidence="1">
    <location>
        <begin position="23"/>
        <end position="51"/>
    </location>
</feature>
<evidence type="ECO:0000313" key="4">
    <source>
        <dbReference type="Proteomes" id="UP001614394"/>
    </source>
</evidence>
<feature type="compositionally biased region" description="Polar residues" evidence="1">
    <location>
        <begin position="23"/>
        <end position="34"/>
    </location>
</feature>
<comment type="caution">
    <text evidence="3">The sequence shown here is derived from an EMBL/GenBank/DDBJ whole genome shotgun (WGS) entry which is preliminary data.</text>
</comment>
<dbReference type="Proteomes" id="UP001614394">
    <property type="component" value="Unassembled WGS sequence"/>
</dbReference>
<sequence>MLAPETPVPSLSELRRGDTAQRLLSSNQPVNAPTTPLEVAGPAASYGRKTTTPAAVPDRIWARSLISPGSSLAVTYPEPARTMTLSECKQNMAGTAQVYIKSRFAVCTAQKVVTVWAKNNGAIGTSSYTVYVRGSVPKEADRTMFFDYDITDFAQTGITGAAGLKIGLKGTVPQDWPAAATPVVGSALPVSKTWPQMQASPHYTHTLRYAPGQGTGAGAADVVYAVYQPEITSTLPVGWVGESPVTGKPFMFAPRWDAASYLRNSTGAGNPANKGGAAFSMIATLEYNSQQGAPEQAVAQHIKQAFTNPTATKPLNALKNVPGDTVQEPLHRLFLDQKRRDRNRAVAVRECTRYWGAHYTDGGKECDEFPFATTYEGSAIEEYDVHAERMNYSVMPLDGAQNGAAGNLLSGFYNANRLIDGVEDGFIVKIN</sequence>
<name>A0ABW8CGF0_9ACTN</name>
<evidence type="ECO:0000256" key="1">
    <source>
        <dbReference type="SAM" id="MobiDB-lite"/>
    </source>
</evidence>
<evidence type="ECO:0000313" key="3">
    <source>
        <dbReference type="EMBL" id="MFI9105531.1"/>
    </source>
</evidence>
<dbReference type="RefSeq" id="WP_399656280.1">
    <property type="nucleotide sequence ID" value="NZ_JBITYG010000012.1"/>
</dbReference>
<gene>
    <name evidence="3" type="ORF">ACIGXA_34000</name>
</gene>
<reference evidence="3 4" key="1">
    <citation type="submission" date="2024-10" db="EMBL/GenBank/DDBJ databases">
        <title>The Natural Products Discovery Center: Release of the First 8490 Sequenced Strains for Exploring Actinobacteria Biosynthetic Diversity.</title>
        <authorList>
            <person name="Kalkreuter E."/>
            <person name="Kautsar S.A."/>
            <person name="Yang D."/>
            <person name="Bader C.D."/>
            <person name="Teijaro C.N."/>
            <person name="Fluegel L."/>
            <person name="Davis C.M."/>
            <person name="Simpson J.R."/>
            <person name="Lauterbach L."/>
            <person name="Steele A.D."/>
            <person name="Gui C."/>
            <person name="Meng S."/>
            <person name="Li G."/>
            <person name="Viehrig K."/>
            <person name="Ye F."/>
            <person name="Su P."/>
            <person name="Kiefer A.F."/>
            <person name="Nichols A."/>
            <person name="Cepeda A.J."/>
            <person name="Yan W."/>
            <person name="Fan B."/>
            <person name="Jiang Y."/>
            <person name="Adhikari A."/>
            <person name="Zheng C.-J."/>
            <person name="Schuster L."/>
            <person name="Cowan T.M."/>
            <person name="Smanski M.J."/>
            <person name="Chevrette M.G."/>
            <person name="De Carvalho L.P.S."/>
            <person name="Shen B."/>
        </authorList>
    </citation>
    <scope>NUCLEOTIDE SEQUENCE [LARGE SCALE GENOMIC DNA]</scope>
    <source>
        <strain evidence="3 4">NPDC053399</strain>
    </source>
</reference>
<keyword evidence="4" id="KW-1185">Reference proteome</keyword>
<dbReference type="InterPro" id="IPR029476">
    <property type="entry name" value="DNase_NucA_NucB"/>
</dbReference>
<dbReference type="EMBL" id="JBITYG010000012">
    <property type="protein sequence ID" value="MFI9105531.1"/>
    <property type="molecule type" value="Genomic_DNA"/>
</dbReference>
<accession>A0ABW8CGF0</accession>
<dbReference type="Pfam" id="PF14040">
    <property type="entry name" value="DNase_NucA_NucB"/>
    <property type="match status" value="1"/>
</dbReference>
<evidence type="ECO:0000259" key="2">
    <source>
        <dbReference type="Pfam" id="PF14040"/>
    </source>
</evidence>
<protein>
    <recommendedName>
        <fullName evidence="2">Deoxyribonuclease NucA/NucB domain-containing protein</fullName>
    </recommendedName>
</protein>
<organism evidence="3 4">
    <name type="scientific">Streptomyces fildesensis</name>
    <dbReference type="NCBI Taxonomy" id="375757"/>
    <lineage>
        <taxon>Bacteria</taxon>
        <taxon>Bacillati</taxon>
        <taxon>Actinomycetota</taxon>
        <taxon>Actinomycetes</taxon>
        <taxon>Kitasatosporales</taxon>
        <taxon>Streptomycetaceae</taxon>
        <taxon>Streptomyces</taxon>
    </lineage>
</organism>
<feature type="domain" description="Deoxyribonuclease NucA/NucB" evidence="2">
    <location>
        <begin position="339"/>
        <end position="421"/>
    </location>
</feature>